<keyword evidence="1" id="KW-0548">Nucleotidyltransferase</keyword>
<protein>
    <submittedName>
        <fullName evidence="1">RNA-directed DNA polymerase, eukaryota</fullName>
    </submittedName>
</protein>
<accession>A0A699R0P8</accession>
<dbReference type="GO" id="GO:0003964">
    <property type="term" value="F:RNA-directed DNA polymerase activity"/>
    <property type="evidence" value="ECO:0007669"/>
    <property type="project" value="UniProtKB-KW"/>
</dbReference>
<dbReference type="EMBL" id="BKCJ011068690">
    <property type="protein sequence ID" value="GFC79066.1"/>
    <property type="molecule type" value="Genomic_DNA"/>
</dbReference>
<keyword evidence="1" id="KW-0695">RNA-directed DNA polymerase</keyword>
<keyword evidence="1" id="KW-0808">Transferase</keyword>
<name>A0A699R0P8_TANCI</name>
<gene>
    <name evidence="1" type="ORF">Tci_851036</name>
</gene>
<dbReference type="AlphaFoldDB" id="A0A699R0P8"/>
<reference evidence="1" key="1">
    <citation type="journal article" date="2019" name="Sci. Rep.">
        <title>Draft genome of Tanacetum cinerariifolium, the natural source of mosquito coil.</title>
        <authorList>
            <person name="Yamashiro T."/>
            <person name="Shiraishi A."/>
            <person name="Satake H."/>
            <person name="Nakayama K."/>
        </authorList>
    </citation>
    <scope>NUCLEOTIDE SEQUENCE</scope>
</reference>
<evidence type="ECO:0000313" key="1">
    <source>
        <dbReference type="EMBL" id="GFC79066.1"/>
    </source>
</evidence>
<comment type="caution">
    <text evidence="1">The sequence shown here is derived from an EMBL/GenBank/DDBJ whole genome shotgun (WGS) entry which is preliminary data.</text>
</comment>
<proteinExistence type="predicted"/>
<feature type="non-terminal residue" evidence="1">
    <location>
        <position position="1"/>
    </location>
</feature>
<sequence length="138" mass="15590">PNVQYHGGSNVTISTPSFLLKPTLVLDDSCLVNRDLVNCVMVEVLQFSSINNLRVLLSNEGFHNARIVYLGGLWVMIELKSSKTKSKFMQHVRVASWFCRLCNAQSDFAAKERIVWVDTEGVPLNAWSRSTFQKIVSK</sequence>
<organism evidence="1">
    <name type="scientific">Tanacetum cinerariifolium</name>
    <name type="common">Dalmatian daisy</name>
    <name type="synonym">Chrysanthemum cinerariifolium</name>
    <dbReference type="NCBI Taxonomy" id="118510"/>
    <lineage>
        <taxon>Eukaryota</taxon>
        <taxon>Viridiplantae</taxon>
        <taxon>Streptophyta</taxon>
        <taxon>Embryophyta</taxon>
        <taxon>Tracheophyta</taxon>
        <taxon>Spermatophyta</taxon>
        <taxon>Magnoliopsida</taxon>
        <taxon>eudicotyledons</taxon>
        <taxon>Gunneridae</taxon>
        <taxon>Pentapetalae</taxon>
        <taxon>asterids</taxon>
        <taxon>campanulids</taxon>
        <taxon>Asterales</taxon>
        <taxon>Asteraceae</taxon>
        <taxon>Asteroideae</taxon>
        <taxon>Anthemideae</taxon>
        <taxon>Anthemidinae</taxon>
        <taxon>Tanacetum</taxon>
    </lineage>
</organism>